<evidence type="ECO:0000313" key="3">
    <source>
        <dbReference type="EMBL" id="WGV47616.1"/>
    </source>
</evidence>
<reference evidence="2 4" key="1">
    <citation type="submission" date="2020-12" db="EMBL/GenBank/DDBJ databases">
        <title>Draft genome sequence of furan degrading bacterial strain FUR100.</title>
        <authorList>
            <person name="Woiski C."/>
        </authorList>
    </citation>
    <scope>NUCLEOTIDE SEQUENCE [LARGE SCALE GENOMIC DNA]</scope>
    <source>
        <strain evidence="2 4">FUR100</strain>
    </source>
</reference>
<name>A0A0C2ZSV7_RHOER</name>
<dbReference type="RefSeq" id="WP_003945299.1">
    <property type="nucleotide sequence ID" value="NZ_BHXB01000001.1"/>
</dbReference>
<keyword evidence="1" id="KW-0812">Transmembrane</keyword>
<sequence length="73" mass="8198">MPRDTESIEREIEKARNQLASTLDELTVRTNPKRLVENTKKTVLAKLNEPAVKYALIAVGSVVGLLVVRKIIR</sequence>
<gene>
    <name evidence="2" type="ORF">I3517_06265</name>
    <name evidence="3" type="ORF">QIE55_18905</name>
</gene>
<protein>
    <submittedName>
        <fullName evidence="2">DUF3618 domain-containing protein</fullName>
    </submittedName>
</protein>
<dbReference type="EMBL" id="CP124545">
    <property type="protein sequence ID" value="WGV47616.1"/>
    <property type="molecule type" value="Genomic_DNA"/>
</dbReference>
<dbReference type="EMBL" id="JAECSB010000027">
    <property type="protein sequence ID" value="MBH5142215.1"/>
    <property type="molecule type" value="Genomic_DNA"/>
</dbReference>
<dbReference type="InterPro" id="IPR022062">
    <property type="entry name" value="DUF3618"/>
</dbReference>
<dbReference type="OrthoDB" id="5196933at2"/>
<dbReference type="Pfam" id="PF12277">
    <property type="entry name" value="DUF3618"/>
    <property type="match status" value="1"/>
</dbReference>
<proteinExistence type="predicted"/>
<evidence type="ECO:0000313" key="4">
    <source>
        <dbReference type="Proteomes" id="UP000627573"/>
    </source>
</evidence>
<evidence type="ECO:0000256" key="1">
    <source>
        <dbReference type="SAM" id="Phobius"/>
    </source>
</evidence>
<reference evidence="3" key="2">
    <citation type="submission" date="2023-08" db="EMBL/GenBank/DDBJ databases">
        <title>Isolation and Characterization of Rhodococcus erythropolis MGMM8.</title>
        <authorList>
            <person name="Diabankana R.G.C."/>
            <person name="Afordoanyi D.M."/>
            <person name="Validov S.Z."/>
        </authorList>
    </citation>
    <scope>NUCLEOTIDE SEQUENCE</scope>
    <source>
        <strain evidence="3">MGMM8</strain>
    </source>
</reference>
<organism evidence="2 4">
    <name type="scientific">Rhodococcus erythropolis</name>
    <name type="common">Arthrobacter picolinophilus</name>
    <dbReference type="NCBI Taxonomy" id="1833"/>
    <lineage>
        <taxon>Bacteria</taxon>
        <taxon>Bacillati</taxon>
        <taxon>Actinomycetota</taxon>
        <taxon>Actinomycetes</taxon>
        <taxon>Mycobacteriales</taxon>
        <taxon>Nocardiaceae</taxon>
        <taxon>Rhodococcus</taxon>
        <taxon>Rhodococcus erythropolis group</taxon>
    </lineage>
</organism>
<dbReference type="AlphaFoldDB" id="A0A0C2ZSV7"/>
<feature type="transmembrane region" description="Helical" evidence="1">
    <location>
        <begin position="51"/>
        <end position="68"/>
    </location>
</feature>
<keyword evidence="4" id="KW-1185">Reference proteome</keyword>
<keyword evidence="1" id="KW-1133">Transmembrane helix</keyword>
<keyword evidence="1" id="KW-0472">Membrane</keyword>
<dbReference type="GeneID" id="57486224"/>
<dbReference type="Proteomes" id="UP001230933">
    <property type="component" value="Chromosome"/>
</dbReference>
<accession>A0A0C2ZSV7</accession>
<dbReference type="KEGG" id="reb:XU06_18105"/>
<dbReference type="OMA" id="MARDTER"/>
<evidence type="ECO:0000313" key="2">
    <source>
        <dbReference type="EMBL" id="MBH5142215.1"/>
    </source>
</evidence>
<dbReference type="Proteomes" id="UP000627573">
    <property type="component" value="Unassembled WGS sequence"/>
</dbReference>